<evidence type="ECO:0000313" key="1">
    <source>
        <dbReference type="EMBL" id="CAB4157470.1"/>
    </source>
</evidence>
<accession>A0A6J5NCL6</accession>
<gene>
    <name evidence="1" type="ORF">UFOVP690_26</name>
</gene>
<proteinExistence type="predicted"/>
<name>A0A6J5NCL6_9CAUD</name>
<organism evidence="1">
    <name type="scientific">uncultured Caudovirales phage</name>
    <dbReference type="NCBI Taxonomy" id="2100421"/>
    <lineage>
        <taxon>Viruses</taxon>
        <taxon>Duplodnaviria</taxon>
        <taxon>Heunggongvirae</taxon>
        <taxon>Uroviricota</taxon>
        <taxon>Caudoviricetes</taxon>
        <taxon>Peduoviridae</taxon>
        <taxon>Maltschvirus</taxon>
        <taxon>Maltschvirus maltsch</taxon>
    </lineage>
</organism>
<sequence length="180" mass="20303">MTKNIIIVVLLAIVILFLATKPVYKGASVTITTDTLYKDTVIKKWYKGDSIPYKAIDTFRVEAQKVDTAEILKRYFETKAYSDTLRIYADNYVYLQDTISQNKIIGRGYTAKISEKTIFVTKTITSKDKSALYFGFMFDLRQDNRQLGVGVGGAFKTAKKGVITANATTNGYSLGYYLKF</sequence>
<protein>
    <submittedName>
        <fullName evidence="1">Uncharacterized protein</fullName>
    </submittedName>
</protein>
<reference evidence="1" key="1">
    <citation type="submission" date="2020-04" db="EMBL/GenBank/DDBJ databases">
        <authorList>
            <person name="Chiriac C."/>
            <person name="Salcher M."/>
            <person name="Ghai R."/>
            <person name="Kavagutti S V."/>
        </authorList>
    </citation>
    <scope>NUCLEOTIDE SEQUENCE</scope>
</reference>
<dbReference type="EMBL" id="LR796662">
    <property type="protein sequence ID" value="CAB4157470.1"/>
    <property type="molecule type" value="Genomic_DNA"/>
</dbReference>